<evidence type="ECO:0000313" key="11">
    <source>
        <dbReference type="Proteomes" id="UP000243605"/>
    </source>
</evidence>
<evidence type="ECO:0000256" key="4">
    <source>
        <dbReference type="ARBA" id="ARBA00022741"/>
    </source>
</evidence>
<gene>
    <name evidence="10" type="ORF">SAMN05192557_1047</name>
</gene>
<keyword evidence="3 8" id="KW-1003">Cell membrane</keyword>
<evidence type="ECO:0000256" key="2">
    <source>
        <dbReference type="ARBA" id="ARBA00022448"/>
    </source>
</evidence>
<dbReference type="SUPFAM" id="SSF52540">
    <property type="entry name" value="P-loop containing nucleoside triphosphate hydrolases"/>
    <property type="match status" value="1"/>
</dbReference>
<dbReference type="InterPro" id="IPR050095">
    <property type="entry name" value="ECF_ABC_transporter_ATP-bd"/>
</dbReference>
<feature type="domain" description="ABC transporter" evidence="9">
    <location>
        <begin position="2"/>
        <end position="245"/>
    </location>
</feature>
<dbReference type="Gene3D" id="3.40.50.300">
    <property type="entry name" value="P-loop containing nucleotide triphosphate hydrolases"/>
    <property type="match status" value="1"/>
</dbReference>
<dbReference type="OrthoDB" id="9784332at2"/>
<keyword evidence="5 8" id="KW-0067">ATP-binding</keyword>
<dbReference type="GO" id="GO:0005524">
    <property type="term" value="F:ATP binding"/>
    <property type="evidence" value="ECO:0007669"/>
    <property type="project" value="UniProtKB-UniRule"/>
</dbReference>
<keyword evidence="4 8" id="KW-0547">Nucleotide-binding</keyword>
<evidence type="ECO:0000256" key="3">
    <source>
        <dbReference type="ARBA" id="ARBA00022475"/>
    </source>
</evidence>
<evidence type="ECO:0000256" key="8">
    <source>
        <dbReference type="RuleBase" id="RU365104"/>
    </source>
</evidence>
<dbReference type="InterPro" id="IPR015856">
    <property type="entry name" value="ABC_transpr_CbiO/EcfA_su"/>
</dbReference>
<evidence type="ECO:0000256" key="5">
    <source>
        <dbReference type="ARBA" id="ARBA00022840"/>
    </source>
</evidence>
<evidence type="ECO:0000259" key="9">
    <source>
        <dbReference type="PROSITE" id="PS50893"/>
    </source>
</evidence>
<accession>A0A662Z6B9</accession>
<dbReference type="GO" id="GO:0015087">
    <property type="term" value="F:cobalt ion transmembrane transporter activity"/>
    <property type="evidence" value="ECO:0007669"/>
    <property type="project" value="UniProtKB-ARBA"/>
</dbReference>
<keyword evidence="2 8" id="KW-0813">Transport</keyword>
<keyword evidence="11" id="KW-1185">Reference proteome</keyword>
<comment type="function">
    <text evidence="8">ATP-binding (A) component of a common energy-coupling factor (ECF) ABC-transporter complex.</text>
</comment>
<evidence type="ECO:0000256" key="1">
    <source>
        <dbReference type="ARBA" id="ARBA00004202"/>
    </source>
</evidence>
<dbReference type="Proteomes" id="UP000243605">
    <property type="component" value="Unassembled WGS sequence"/>
</dbReference>
<dbReference type="Pfam" id="PF00005">
    <property type="entry name" value="ABC_tran"/>
    <property type="match status" value="1"/>
</dbReference>
<dbReference type="PROSITE" id="PS00211">
    <property type="entry name" value="ABC_TRANSPORTER_1"/>
    <property type="match status" value="1"/>
</dbReference>
<sequence>MIKINQLMSIYNHKTPFEFKALHDVNTTFEPNKIHGIIGHTGSGKSTFIQHLNALLLPSSGEVIIGDTIINKKTKAKVFHKIRRSIGMVFQFPENQLFEETVMKDVMFGPLNIGIDEETARKNAEKYLTLLGIDESEYEASPFELSGGQMRKVAIAGILSMDQDTIIFDEPTAGLDPKSHIEVMDLIYNLNREHGKTIILVSHNMDDCYQYTDTIKIFSHGEIVSEGDTVDILQDEALLTSMNLELPKVARLTKDLKARGFNPNPPPRSTDEFISMYDMWRSSHAE</sequence>
<dbReference type="RefSeq" id="WP_091474563.1">
    <property type="nucleotide sequence ID" value="NZ_FOIT01000002.1"/>
</dbReference>
<dbReference type="SMART" id="SM00382">
    <property type="entry name" value="AAA"/>
    <property type="match status" value="1"/>
</dbReference>
<proteinExistence type="inferred from homology"/>
<comment type="subcellular location">
    <subcellularLocation>
        <location evidence="1 8">Cell membrane</location>
        <topology evidence="1 8">Peripheral membrane protein</topology>
    </subcellularLocation>
</comment>
<dbReference type="InterPro" id="IPR003439">
    <property type="entry name" value="ABC_transporter-like_ATP-bd"/>
</dbReference>
<protein>
    <recommendedName>
        <fullName evidence="8">Energy-coupling factor transporter ATP-binding protein EcfA2</fullName>
        <ecNumber evidence="8">7.-.-.-</ecNumber>
    </recommendedName>
</protein>
<evidence type="ECO:0000256" key="6">
    <source>
        <dbReference type="ARBA" id="ARBA00022967"/>
    </source>
</evidence>
<evidence type="ECO:0000256" key="7">
    <source>
        <dbReference type="ARBA" id="ARBA00023136"/>
    </source>
</evidence>
<dbReference type="GO" id="GO:0042626">
    <property type="term" value="F:ATPase-coupled transmembrane transporter activity"/>
    <property type="evidence" value="ECO:0007669"/>
    <property type="project" value="TreeGrafter"/>
</dbReference>
<dbReference type="GO" id="GO:0043190">
    <property type="term" value="C:ATP-binding cassette (ABC) transporter complex"/>
    <property type="evidence" value="ECO:0007669"/>
    <property type="project" value="TreeGrafter"/>
</dbReference>
<dbReference type="GO" id="GO:0016887">
    <property type="term" value="F:ATP hydrolysis activity"/>
    <property type="evidence" value="ECO:0007669"/>
    <property type="project" value="InterPro"/>
</dbReference>
<evidence type="ECO:0000313" key="10">
    <source>
        <dbReference type="EMBL" id="SEV96721.1"/>
    </source>
</evidence>
<dbReference type="EMBL" id="FOIT01000002">
    <property type="protein sequence ID" value="SEV96721.1"/>
    <property type="molecule type" value="Genomic_DNA"/>
</dbReference>
<dbReference type="AlphaFoldDB" id="A0A662Z6B9"/>
<keyword evidence="7 8" id="KW-0472">Membrane</keyword>
<dbReference type="NCBIfam" id="TIGR04521">
    <property type="entry name" value="ECF_ATPase_2"/>
    <property type="match status" value="1"/>
</dbReference>
<comment type="subunit">
    <text evidence="8">Forms a stable energy-coupling factor (ECF) transporter complex composed of 2 membrane-embedded substrate-binding proteins (S component), 2 ATP-binding proteins (A component) and 2 transmembrane proteins (T component).</text>
</comment>
<dbReference type="InterPro" id="IPR003593">
    <property type="entry name" value="AAA+_ATPase"/>
</dbReference>
<dbReference type="FunFam" id="3.40.50.300:FF:000224">
    <property type="entry name" value="Energy-coupling factor transporter ATP-binding protein EcfA"/>
    <property type="match status" value="1"/>
</dbReference>
<dbReference type="CDD" id="cd03225">
    <property type="entry name" value="ABC_cobalt_CbiO_domain1"/>
    <property type="match status" value="1"/>
</dbReference>
<dbReference type="PANTHER" id="PTHR43553:SF27">
    <property type="entry name" value="ENERGY-COUPLING FACTOR TRANSPORTER ATP-BINDING PROTEIN ECFA2"/>
    <property type="match status" value="1"/>
</dbReference>
<dbReference type="PANTHER" id="PTHR43553">
    <property type="entry name" value="HEAVY METAL TRANSPORTER"/>
    <property type="match status" value="1"/>
</dbReference>
<name>A0A662Z6B9_9STAP</name>
<reference evidence="10 11" key="1">
    <citation type="submission" date="2016-10" db="EMBL/GenBank/DDBJ databases">
        <authorList>
            <person name="Varghese N."/>
            <person name="Submissions S."/>
        </authorList>
    </citation>
    <scope>NUCLEOTIDE SEQUENCE [LARGE SCALE GENOMIC DNA]</scope>
    <source>
        <strain evidence="10 11">IBRC-M10081</strain>
    </source>
</reference>
<dbReference type="PROSITE" id="PS50893">
    <property type="entry name" value="ABC_TRANSPORTER_2"/>
    <property type="match status" value="1"/>
</dbReference>
<dbReference type="InterPro" id="IPR030946">
    <property type="entry name" value="EcfA2"/>
</dbReference>
<dbReference type="InterPro" id="IPR027417">
    <property type="entry name" value="P-loop_NTPase"/>
</dbReference>
<organism evidence="10 11">
    <name type="scientific">Aliicoccus persicus</name>
    <dbReference type="NCBI Taxonomy" id="930138"/>
    <lineage>
        <taxon>Bacteria</taxon>
        <taxon>Bacillati</taxon>
        <taxon>Bacillota</taxon>
        <taxon>Bacilli</taxon>
        <taxon>Bacillales</taxon>
        <taxon>Staphylococcaceae</taxon>
        <taxon>Aliicoccus</taxon>
    </lineage>
</organism>
<dbReference type="EC" id="7.-.-.-" evidence="8"/>
<dbReference type="InterPro" id="IPR017871">
    <property type="entry name" value="ABC_transporter-like_CS"/>
</dbReference>
<keyword evidence="6" id="KW-1278">Translocase</keyword>
<comment type="similarity">
    <text evidence="8">Belongs to the ABC transporter superfamily. Energy-coupling factor EcfA family.</text>
</comment>